<dbReference type="OrthoDB" id="7284075at2"/>
<feature type="transmembrane region" description="Helical" evidence="1">
    <location>
        <begin position="51"/>
        <end position="73"/>
    </location>
</feature>
<feature type="transmembrane region" description="Helical" evidence="1">
    <location>
        <begin position="7"/>
        <end position="31"/>
    </location>
</feature>
<proteinExistence type="predicted"/>
<organism evidence="2 3">
    <name type="scientific">Teichococcus deserti</name>
    <dbReference type="NCBI Taxonomy" id="1817963"/>
    <lineage>
        <taxon>Bacteria</taxon>
        <taxon>Pseudomonadati</taxon>
        <taxon>Pseudomonadota</taxon>
        <taxon>Alphaproteobacteria</taxon>
        <taxon>Acetobacterales</taxon>
        <taxon>Roseomonadaceae</taxon>
        <taxon>Roseomonas</taxon>
    </lineage>
</organism>
<dbReference type="RefSeq" id="WP_076957903.1">
    <property type="nucleotide sequence ID" value="NZ_MLCO01000123.1"/>
</dbReference>
<sequence>MTSARLWSLGVFLVALGIAASVVGWDALLWIPRLALSWLTWLPAAVLDAWHASPTTFGVIAVGVLLMLAARFLRR</sequence>
<evidence type="ECO:0000256" key="1">
    <source>
        <dbReference type="SAM" id="Phobius"/>
    </source>
</evidence>
<gene>
    <name evidence="2" type="ORF">BKE38_13650</name>
</gene>
<protein>
    <submittedName>
        <fullName evidence="2">Uncharacterized protein</fullName>
    </submittedName>
</protein>
<dbReference type="Proteomes" id="UP000188879">
    <property type="component" value="Unassembled WGS sequence"/>
</dbReference>
<keyword evidence="1" id="KW-0812">Transmembrane</keyword>
<dbReference type="AlphaFoldDB" id="A0A1V2H269"/>
<keyword evidence="1" id="KW-1133">Transmembrane helix</keyword>
<evidence type="ECO:0000313" key="3">
    <source>
        <dbReference type="Proteomes" id="UP000188879"/>
    </source>
</evidence>
<name>A0A1V2H269_9PROT</name>
<evidence type="ECO:0000313" key="2">
    <source>
        <dbReference type="EMBL" id="ONG53019.1"/>
    </source>
</evidence>
<keyword evidence="1" id="KW-0472">Membrane</keyword>
<accession>A0A1V2H269</accession>
<comment type="caution">
    <text evidence="2">The sequence shown here is derived from an EMBL/GenBank/DDBJ whole genome shotgun (WGS) entry which is preliminary data.</text>
</comment>
<keyword evidence="3" id="KW-1185">Reference proteome</keyword>
<dbReference type="EMBL" id="MLCO01000123">
    <property type="protein sequence ID" value="ONG53019.1"/>
    <property type="molecule type" value="Genomic_DNA"/>
</dbReference>
<reference evidence="2 3" key="1">
    <citation type="submission" date="2016-10" db="EMBL/GenBank/DDBJ databases">
        <title>Draft Genome sequence of Roseomonas sp. strain M3.</title>
        <authorList>
            <person name="Subhash Y."/>
            <person name="Lee S."/>
        </authorList>
    </citation>
    <scope>NUCLEOTIDE SEQUENCE [LARGE SCALE GENOMIC DNA]</scope>
    <source>
        <strain evidence="2 3">M3</strain>
    </source>
</reference>